<feature type="transmembrane region" description="Helical" evidence="9">
    <location>
        <begin position="347"/>
        <end position="367"/>
    </location>
</feature>
<gene>
    <name evidence="10" type="ORF">FYJ66_00015</name>
</gene>
<evidence type="ECO:0000256" key="8">
    <source>
        <dbReference type="ARBA" id="ARBA00023136"/>
    </source>
</evidence>
<evidence type="ECO:0000256" key="2">
    <source>
        <dbReference type="ARBA" id="ARBA00009261"/>
    </source>
</evidence>
<accession>A0A6A8M6S9</accession>
<keyword evidence="6 9" id="KW-0769">Symport</keyword>
<reference evidence="10" key="1">
    <citation type="submission" date="2019-09" db="EMBL/GenBank/DDBJ databases">
        <title>In-depth cultivation of the pig gut microbiome towards novel bacterial diversity and tailored functional studies.</title>
        <authorList>
            <person name="Wylensek D."/>
            <person name="Hitch T.C.A."/>
            <person name="Clavel T."/>
        </authorList>
    </citation>
    <scope>NUCLEOTIDE SEQUENCE</scope>
    <source>
        <strain evidence="10">RF-744-FAT-WT-3</strain>
    </source>
</reference>
<comment type="subcellular location">
    <subcellularLocation>
        <location evidence="1 9">Cell membrane</location>
        <topology evidence="1 9">Multi-pass membrane protein</topology>
    </subcellularLocation>
</comment>
<feature type="transmembrane region" description="Helical" evidence="9">
    <location>
        <begin position="12"/>
        <end position="30"/>
    </location>
</feature>
<feature type="transmembrane region" description="Helical" evidence="9">
    <location>
        <begin position="388"/>
        <end position="411"/>
    </location>
</feature>
<feature type="transmembrane region" description="Helical" evidence="9">
    <location>
        <begin position="180"/>
        <end position="197"/>
    </location>
</feature>
<organism evidence="10">
    <name type="scientific">Baileyella intestinalis</name>
    <dbReference type="NCBI Taxonomy" id="2606709"/>
    <lineage>
        <taxon>Bacteria</taxon>
        <taxon>Bacillati</taxon>
        <taxon>Bacillota</taxon>
        <taxon>Clostridia</taxon>
        <taxon>Peptostreptococcales</taxon>
        <taxon>Anaerovoracaceae</taxon>
        <taxon>Baileyella</taxon>
    </lineage>
</organism>
<dbReference type="RefSeq" id="WP_154571481.1">
    <property type="nucleotide sequence ID" value="NZ_VUNB01000001.1"/>
</dbReference>
<evidence type="ECO:0000256" key="9">
    <source>
        <dbReference type="RuleBase" id="RU363064"/>
    </source>
</evidence>
<evidence type="ECO:0000256" key="5">
    <source>
        <dbReference type="ARBA" id="ARBA00022692"/>
    </source>
</evidence>
<dbReference type="Pfam" id="PF01235">
    <property type="entry name" value="Na_Ala_symp"/>
    <property type="match status" value="1"/>
</dbReference>
<evidence type="ECO:0000256" key="6">
    <source>
        <dbReference type="ARBA" id="ARBA00022847"/>
    </source>
</evidence>
<protein>
    <submittedName>
        <fullName evidence="10">Alanine:cation symporter family protein</fullName>
    </submittedName>
</protein>
<sequence length="470" mass="50366">MVNVLNTIDSYLYYPVLIIVLIAGGLYFSGRIKFAQIRLFGESVRVVMEKPEGDNQVSSFQALMVSTASRVGTGNIIGVSTAVVLGGPGAIFWMWLLAIIGGASAFVESTLAQIYKHGDKKNGCYGGPGYYIESALHKKGLATLFVLFLIATYAFGFNLLCSYNLQSTFAVYDFYNEKTTPLIIGIVIAILVGICIMGGGKKIVKVTGVLVPFMGAAYVLISLIVIIAHIKVLPSVFVMIFSDAFDFKSIFSGVAGSCMVYGIKRGLYSNEAGVGSAPNAAASAMVSHPVKQGLVQMLSVYIDTLLICTATALMCVFSGVPRTADSAGAPYVQAAISTVFGKYGPTFITIAMLMFAFTTLLGNLYYVDNALAFLNHKKMPGKKFMTCWRIICCLVVVVGAVIPMDAAWALADITMGGMALINIPVCIAIGGVVYKALDDYMKQKKAGLNPVFHARDIGMDPSELNFWGDE</sequence>
<dbReference type="PRINTS" id="PR00175">
    <property type="entry name" value="NAALASMPORT"/>
</dbReference>
<feature type="transmembrane region" description="Helical" evidence="9">
    <location>
        <begin position="141"/>
        <end position="160"/>
    </location>
</feature>
<dbReference type="PANTHER" id="PTHR30330">
    <property type="entry name" value="AGSS FAMILY TRANSPORTER, SODIUM-ALANINE"/>
    <property type="match status" value="1"/>
</dbReference>
<keyword evidence="7 9" id="KW-1133">Transmembrane helix</keyword>
<dbReference type="PANTHER" id="PTHR30330:SF1">
    <property type="entry name" value="AMINO-ACID CARRIER PROTEIN ALST"/>
    <property type="match status" value="1"/>
</dbReference>
<dbReference type="GO" id="GO:0005283">
    <property type="term" value="F:amino acid:sodium symporter activity"/>
    <property type="evidence" value="ECO:0007669"/>
    <property type="project" value="InterPro"/>
</dbReference>
<evidence type="ECO:0000256" key="3">
    <source>
        <dbReference type="ARBA" id="ARBA00022448"/>
    </source>
</evidence>
<evidence type="ECO:0000256" key="4">
    <source>
        <dbReference type="ARBA" id="ARBA00022475"/>
    </source>
</evidence>
<dbReference type="AlphaFoldDB" id="A0A6A8M6S9"/>
<feature type="transmembrane region" description="Helical" evidence="9">
    <location>
        <begin position="68"/>
        <end position="86"/>
    </location>
</feature>
<proteinExistence type="inferred from homology"/>
<keyword evidence="5 9" id="KW-0812">Transmembrane</keyword>
<dbReference type="InterPro" id="IPR001463">
    <property type="entry name" value="Na/Ala_symport"/>
</dbReference>
<feature type="transmembrane region" description="Helical" evidence="9">
    <location>
        <begin position="209"/>
        <end position="230"/>
    </location>
</feature>
<dbReference type="PROSITE" id="PS00873">
    <property type="entry name" value="NA_ALANINE_SYMP"/>
    <property type="match status" value="1"/>
</dbReference>
<dbReference type="GO" id="GO:0005886">
    <property type="term" value="C:plasma membrane"/>
    <property type="evidence" value="ECO:0007669"/>
    <property type="project" value="UniProtKB-SubCell"/>
</dbReference>
<evidence type="ECO:0000313" key="10">
    <source>
        <dbReference type="EMBL" id="MST67999.1"/>
    </source>
</evidence>
<comment type="caution">
    <text evidence="10">The sequence shown here is derived from an EMBL/GenBank/DDBJ whole genome shotgun (WGS) entry which is preliminary data.</text>
</comment>
<keyword evidence="3 9" id="KW-0813">Transport</keyword>
<keyword evidence="8 9" id="KW-0472">Membrane</keyword>
<dbReference type="Gene3D" id="1.20.1740.10">
    <property type="entry name" value="Amino acid/polyamine transporter I"/>
    <property type="match status" value="1"/>
</dbReference>
<dbReference type="FunFam" id="1.20.1740.10:FF:000004">
    <property type="entry name" value="Sodium:alanine symporter family protein"/>
    <property type="match status" value="1"/>
</dbReference>
<dbReference type="NCBIfam" id="TIGR00835">
    <property type="entry name" value="agcS"/>
    <property type="match status" value="1"/>
</dbReference>
<feature type="transmembrane region" description="Helical" evidence="9">
    <location>
        <begin position="417"/>
        <end position="437"/>
    </location>
</feature>
<keyword evidence="4 9" id="KW-1003">Cell membrane</keyword>
<evidence type="ECO:0000256" key="7">
    <source>
        <dbReference type="ARBA" id="ARBA00022989"/>
    </source>
</evidence>
<feature type="transmembrane region" description="Helical" evidence="9">
    <location>
        <begin position="300"/>
        <end position="320"/>
    </location>
</feature>
<dbReference type="EMBL" id="VUNB01000001">
    <property type="protein sequence ID" value="MST67999.1"/>
    <property type="molecule type" value="Genomic_DNA"/>
</dbReference>
<comment type="similarity">
    <text evidence="2 9">Belongs to the alanine or glycine:cation symporter (AGCS) (TC 2.A.25) family.</text>
</comment>
<name>A0A6A8M6S9_9FIRM</name>
<evidence type="ECO:0000256" key="1">
    <source>
        <dbReference type="ARBA" id="ARBA00004651"/>
    </source>
</evidence>